<keyword evidence="2" id="KW-1185">Reference proteome</keyword>
<protein>
    <submittedName>
        <fullName evidence="1">Uncharacterized protein</fullName>
    </submittedName>
</protein>
<gene>
    <name evidence="1" type="ORF">LSALG_LOCUS24016</name>
</gene>
<name>A0AA35Z2J6_LACSI</name>
<dbReference type="EMBL" id="OX465081">
    <property type="protein sequence ID" value="CAI9284493.1"/>
    <property type="molecule type" value="Genomic_DNA"/>
</dbReference>
<organism evidence="1 2">
    <name type="scientific">Lactuca saligna</name>
    <name type="common">Willowleaf lettuce</name>
    <dbReference type="NCBI Taxonomy" id="75948"/>
    <lineage>
        <taxon>Eukaryota</taxon>
        <taxon>Viridiplantae</taxon>
        <taxon>Streptophyta</taxon>
        <taxon>Embryophyta</taxon>
        <taxon>Tracheophyta</taxon>
        <taxon>Spermatophyta</taxon>
        <taxon>Magnoliopsida</taxon>
        <taxon>eudicotyledons</taxon>
        <taxon>Gunneridae</taxon>
        <taxon>Pentapetalae</taxon>
        <taxon>asterids</taxon>
        <taxon>campanulids</taxon>
        <taxon>Asterales</taxon>
        <taxon>Asteraceae</taxon>
        <taxon>Cichorioideae</taxon>
        <taxon>Cichorieae</taxon>
        <taxon>Lactucinae</taxon>
        <taxon>Lactuca</taxon>
    </lineage>
</organism>
<dbReference type="AlphaFoldDB" id="A0AA35Z2J6"/>
<accession>A0AA35Z2J6</accession>
<reference evidence="1" key="1">
    <citation type="submission" date="2023-04" db="EMBL/GenBank/DDBJ databases">
        <authorList>
            <person name="Vijverberg K."/>
            <person name="Xiong W."/>
            <person name="Schranz E."/>
        </authorList>
    </citation>
    <scope>NUCLEOTIDE SEQUENCE</scope>
</reference>
<evidence type="ECO:0000313" key="2">
    <source>
        <dbReference type="Proteomes" id="UP001177003"/>
    </source>
</evidence>
<dbReference type="Proteomes" id="UP001177003">
    <property type="component" value="Chromosome 5"/>
</dbReference>
<proteinExistence type="predicted"/>
<evidence type="ECO:0000313" key="1">
    <source>
        <dbReference type="EMBL" id="CAI9284493.1"/>
    </source>
</evidence>
<sequence length="116" mass="13233">MYVNFNFEMQVKIVLASMAIHNYIRMRGSGDATFQIAQEESYIPRNDERHDDGVEPHNEVSSSLSPTVAYKEHIFTGGRGRKRNYVIAFEFYTSREENYAIESGGTAERVSNSNEA</sequence>